<sequence>MAAAAAPVAALESAAGDCNTPDFTIFCGDKEYKVHSLVLSLHSPVLAKAANGVFKRIEQEATEKRMDLSVDGRACVDALVSYLYTLTYTAYPSDARPWDHVKVAEYHVRMCVMADKYDIKPLKNMAIHAFNDKIESEAAIIELSKAARIAWEAIPATEEIRAAIVEFGITKGLLSTRGTNELSKTMLAYPEFVLDYTKAVERRVKKYEEGVLPPRSYERRYYCPGNSEDECEATMILNLDRSLPRVHCAYCGQEYSVEQWERQAM</sequence>
<dbReference type="SMART" id="SM00225">
    <property type="entry name" value="BTB"/>
    <property type="match status" value="1"/>
</dbReference>
<dbReference type="PANTHER" id="PTHR47843">
    <property type="entry name" value="BTB DOMAIN-CONTAINING PROTEIN-RELATED"/>
    <property type="match status" value="1"/>
</dbReference>
<dbReference type="Pfam" id="PF00651">
    <property type="entry name" value="BTB"/>
    <property type="match status" value="1"/>
</dbReference>
<comment type="caution">
    <text evidence="2">The sequence shown here is derived from an EMBL/GenBank/DDBJ whole genome shotgun (WGS) entry which is preliminary data.</text>
</comment>
<accession>A0A3M6ZDJ8</accession>
<evidence type="ECO:0000313" key="3">
    <source>
        <dbReference type="Proteomes" id="UP000282582"/>
    </source>
</evidence>
<dbReference type="InterPro" id="IPR000210">
    <property type="entry name" value="BTB/POZ_dom"/>
</dbReference>
<feature type="domain" description="BTB" evidence="1">
    <location>
        <begin position="21"/>
        <end position="85"/>
    </location>
</feature>
<proteinExistence type="predicted"/>
<dbReference type="AlphaFoldDB" id="A0A3M6ZDJ8"/>
<name>A0A3M6ZDJ8_HORWE</name>
<dbReference type="EMBL" id="QWIK01000104">
    <property type="protein sequence ID" value="RMY13267.1"/>
    <property type="molecule type" value="Genomic_DNA"/>
</dbReference>
<dbReference type="Gene3D" id="3.30.710.10">
    <property type="entry name" value="Potassium Channel Kv1.1, Chain A"/>
    <property type="match status" value="1"/>
</dbReference>
<dbReference type="VEuPathDB" id="FungiDB:BTJ68_00729"/>
<dbReference type="PANTHER" id="PTHR47843:SF5">
    <property type="entry name" value="BTB_POZ DOMAIN PROTEIN"/>
    <property type="match status" value="1"/>
</dbReference>
<evidence type="ECO:0000313" key="2">
    <source>
        <dbReference type="EMBL" id="RMY13267.1"/>
    </source>
</evidence>
<reference evidence="2 3" key="1">
    <citation type="journal article" date="2018" name="BMC Genomics">
        <title>Genomic evidence for intraspecific hybridization in a clonal and extremely halotolerant yeast.</title>
        <authorList>
            <person name="Gostincar C."/>
            <person name="Stajich J.E."/>
            <person name="Zupancic J."/>
            <person name="Zalar P."/>
            <person name="Gunde-Cimerman N."/>
        </authorList>
    </citation>
    <scope>NUCLEOTIDE SEQUENCE [LARGE SCALE GENOMIC DNA]</scope>
    <source>
        <strain evidence="2 3">EXF-6654</strain>
    </source>
</reference>
<dbReference type="PROSITE" id="PS50097">
    <property type="entry name" value="BTB"/>
    <property type="match status" value="1"/>
</dbReference>
<dbReference type="SUPFAM" id="SSF54695">
    <property type="entry name" value="POZ domain"/>
    <property type="match status" value="1"/>
</dbReference>
<gene>
    <name evidence="2" type="ORF">D0868_02107</name>
</gene>
<organism evidence="2 3">
    <name type="scientific">Hortaea werneckii</name>
    <name type="common">Black yeast</name>
    <name type="synonym">Cladosporium werneckii</name>
    <dbReference type="NCBI Taxonomy" id="91943"/>
    <lineage>
        <taxon>Eukaryota</taxon>
        <taxon>Fungi</taxon>
        <taxon>Dikarya</taxon>
        <taxon>Ascomycota</taxon>
        <taxon>Pezizomycotina</taxon>
        <taxon>Dothideomycetes</taxon>
        <taxon>Dothideomycetidae</taxon>
        <taxon>Mycosphaerellales</taxon>
        <taxon>Teratosphaeriaceae</taxon>
        <taxon>Hortaea</taxon>
    </lineage>
</organism>
<dbReference type="InterPro" id="IPR011333">
    <property type="entry name" value="SKP1/BTB/POZ_sf"/>
</dbReference>
<dbReference type="CDD" id="cd18186">
    <property type="entry name" value="BTB_POZ_ZBTB_KLHL-like"/>
    <property type="match status" value="1"/>
</dbReference>
<protein>
    <recommendedName>
        <fullName evidence="1">BTB domain-containing protein</fullName>
    </recommendedName>
</protein>
<dbReference type="Proteomes" id="UP000282582">
    <property type="component" value="Unassembled WGS sequence"/>
</dbReference>
<evidence type="ECO:0000259" key="1">
    <source>
        <dbReference type="PROSITE" id="PS50097"/>
    </source>
</evidence>